<organism evidence="2 3">
    <name type="scientific">Lentzea atacamensis</name>
    <dbReference type="NCBI Taxonomy" id="531938"/>
    <lineage>
        <taxon>Bacteria</taxon>
        <taxon>Bacillati</taxon>
        <taxon>Actinomycetota</taxon>
        <taxon>Actinomycetes</taxon>
        <taxon>Pseudonocardiales</taxon>
        <taxon>Pseudonocardiaceae</taxon>
        <taxon>Lentzea</taxon>
    </lineage>
</organism>
<comment type="caution">
    <text evidence="2">The sequence shown here is derived from an EMBL/GenBank/DDBJ whole genome shotgun (WGS) entry which is preliminary data.</text>
</comment>
<evidence type="ECO:0000313" key="2">
    <source>
        <dbReference type="EMBL" id="PWK91842.1"/>
    </source>
</evidence>
<reference evidence="2 3" key="1">
    <citation type="submission" date="2018-05" db="EMBL/GenBank/DDBJ databases">
        <title>Genomic Encyclopedia of Type Strains, Phase IV (KMG-IV): sequencing the most valuable type-strain genomes for metagenomic binning, comparative biology and taxonomic classification.</title>
        <authorList>
            <person name="Goeker M."/>
        </authorList>
    </citation>
    <scope>NUCLEOTIDE SEQUENCE [LARGE SCALE GENOMIC DNA]</scope>
    <source>
        <strain evidence="2 3">DSM 45480</strain>
    </source>
</reference>
<name>A0A316IEJ9_9PSEU</name>
<sequence length="180" mass="18616">MPSDGPTISPNMLTTSHTTNEIATAARGTNPTASIATAPTTSAGGTCSNAAVMCRTTVSTAINAISVNATSAIFHLIRPGSVGAVSWPVNAVSAALPATSRAKASAASGVGNRPVYWRDTLSTTPAINTTQDVSTTRSRRSRNRDMQQKLHSFHKPVNTQRLAGRPEGIFSTGRNGSPAL</sequence>
<dbReference type="RefSeq" id="WP_109632717.1">
    <property type="nucleotide sequence ID" value="NZ_QGHB01000001.1"/>
</dbReference>
<proteinExistence type="predicted"/>
<feature type="region of interest" description="Disordered" evidence="1">
    <location>
        <begin position="129"/>
        <end position="180"/>
    </location>
</feature>
<gene>
    <name evidence="2" type="ORF">C8D88_1011883</name>
</gene>
<dbReference type="EMBL" id="QGHB01000001">
    <property type="protein sequence ID" value="PWK91842.1"/>
    <property type="molecule type" value="Genomic_DNA"/>
</dbReference>
<protein>
    <submittedName>
        <fullName evidence="2">Uncharacterized protein</fullName>
    </submittedName>
</protein>
<accession>A0A316IEJ9</accession>
<evidence type="ECO:0000313" key="3">
    <source>
        <dbReference type="Proteomes" id="UP000246005"/>
    </source>
</evidence>
<dbReference type="Proteomes" id="UP000246005">
    <property type="component" value="Unassembled WGS sequence"/>
</dbReference>
<evidence type="ECO:0000256" key="1">
    <source>
        <dbReference type="SAM" id="MobiDB-lite"/>
    </source>
</evidence>
<dbReference type="AlphaFoldDB" id="A0A316IEJ9"/>